<dbReference type="PANTHER" id="PTHR35526">
    <property type="entry name" value="ANTI-SIGMA-F FACTOR RSBW-RELATED"/>
    <property type="match status" value="1"/>
</dbReference>
<feature type="domain" description="Histidine kinase/HSP90-like ATPase" evidence="2">
    <location>
        <begin position="63"/>
        <end position="144"/>
    </location>
</feature>
<keyword evidence="1" id="KW-0808">Transferase</keyword>
<dbReference type="RefSeq" id="WP_119928503.1">
    <property type="nucleotide sequence ID" value="NZ_QZEY01000009.1"/>
</dbReference>
<dbReference type="OrthoDB" id="3478281at2"/>
<dbReference type="GO" id="GO:0004674">
    <property type="term" value="F:protein serine/threonine kinase activity"/>
    <property type="evidence" value="ECO:0007669"/>
    <property type="project" value="UniProtKB-KW"/>
</dbReference>
<protein>
    <submittedName>
        <fullName evidence="3">ATP-binding protein</fullName>
    </submittedName>
</protein>
<evidence type="ECO:0000259" key="2">
    <source>
        <dbReference type="Pfam" id="PF13581"/>
    </source>
</evidence>
<keyword evidence="1" id="KW-0418">Kinase</keyword>
<dbReference type="PANTHER" id="PTHR35526:SF3">
    <property type="entry name" value="ANTI-SIGMA-F FACTOR RSBW"/>
    <property type="match status" value="1"/>
</dbReference>
<gene>
    <name evidence="3" type="ORF">D5H75_22520</name>
</gene>
<keyword evidence="3" id="KW-0547">Nucleotide-binding</keyword>
<dbReference type="AlphaFoldDB" id="A0A3A4AWP4"/>
<dbReference type="Gene3D" id="3.30.565.10">
    <property type="entry name" value="Histidine kinase-like ATPase, C-terminal domain"/>
    <property type="match status" value="1"/>
</dbReference>
<dbReference type="InterPro" id="IPR050267">
    <property type="entry name" value="Anti-sigma-factor_SerPK"/>
</dbReference>
<dbReference type="SUPFAM" id="SSF55874">
    <property type="entry name" value="ATPase domain of HSP90 chaperone/DNA topoisomerase II/histidine kinase"/>
    <property type="match status" value="1"/>
</dbReference>
<accession>A0A3A4AWP4</accession>
<dbReference type="Proteomes" id="UP000265768">
    <property type="component" value="Unassembled WGS sequence"/>
</dbReference>
<evidence type="ECO:0000313" key="3">
    <source>
        <dbReference type="EMBL" id="RJL30357.1"/>
    </source>
</evidence>
<keyword evidence="3" id="KW-0067">ATP-binding</keyword>
<proteinExistence type="predicted"/>
<evidence type="ECO:0000313" key="4">
    <source>
        <dbReference type="Proteomes" id="UP000265768"/>
    </source>
</evidence>
<keyword evidence="1" id="KW-0723">Serine/threonine-protein kinase</keyword>
<dbReference type="EMBL" id="QZEY01000009">
    <property type="protein sequence ID" value="RJL30357.1"/>
    <property type="molecule type" value="Genomic_DNA"/>
</dbReference>
<dbReference type="GO" id="GO:0005524">
    <property type="term" value="F:ATP binding"/>
    <property type="evidence" value="ECO:0007669"/>
    <property type="project" value="UniProtKB-KW"/>
</dbReference>
<organism evidence="3 4">
    <name type="scientific">Bailinhaonella thermotolerans</name>
    <dbReference type="NCBI Taxonomy" id="1070861"/>
    <lineage>
        <taxon>Bacteria</taxon>
        <taxon>Bacillati</taxon>
        <taxon>Actinomycetota</taxon>
        <taxon>Actinomycetes</taxon>
        <taxon>Streptosporangiales</taxon>
        <taxon>Streptosporangiaceae</taxon>
        <taxon>Bailinhaonella</taxon>
    </lineage>
</organism>
<dbReference type="InterPro" id="IPR036890">
    <property type="entry name" value="HATPase_C_sf"/>
</dbReference>
<comment type="caution">
    <text evidence="3">The sequence shown here is derived from an EMBL/GenBank/DDBJ whole genome shotgun (WGS) entry which is preliminary data.</text>
</comment>
<dbReference type="Pfam" id="PF13581">
    <property type="entry name" value="HATPase_c_2"/>
    <property type="match status" value="1"/>
</dbReference>
<keyword evidence="4" id="KW-1185">Reference proteome</keyword>
<dbReference type="CDD" id="cd16936">
    <property type="entry name" value="HATPase_RsbW-like"/>
    <property type="match status" value="1"/>
</dbReference>
<evidence type="ECO:0000256" key="1">
    <source>
        <dbReference type="ARBA" id="ARBA00022527"/>
    </source>
</evidence>
<sequence>MPIDVIRRNADAALLPSPRYGGPPYGRGARAEGESWRRAFAGDPREAGAARGFVRFLLEGFPRRDDVVQVVAEFVANALQHTASGAPGGAYVVEVCRWGDAVTVAVSDEGGESEPSPLPYARSADELREGGRGLLTVAATASEWGWYGNARGRTFTALFHG</sequence>
<name>A0A3A4AWP4_9ACTN</name>
<reference evidence="3 4" key="1">
    <citation type="submission" date="2018-09" db="EMBL/GenBank/DDBJ databases">
        <title>YIM 75507 draft genome.</title>
        <authorList>
            <person name="Tang S."/>
            <person name="Feng Y."/>
        </authorList>
    </citation>
    <scope>NUCLEOTIDE SEQUENCE [LARGE SCALE GENOMIC DNA]</scope>
    <source>
        <strain evidence="3 4">YIM 75507</strain>
    </source>
</reference>
<dbReference type="InterPro" id="IPR003594">
    <property type="entry name" value="HATPase_dom"/>
</dbReference>